<evidence type="ECO:0000313" key="3">
    <source>
        <dbReference type="Proteomes" id="UP000471031"/>
    </source>
</evidence>
<feature type="compositionally biased region" description="Basic and acidic residues" evidence="1">
    <location>
        <begin position="295"/>
        <end position="305"/>
    </location>
</feature>
<accession>A0A845LG09</accession>
<evidence type="ECO:0000256" key="1">
    <source>
        <dbReference type="SAM" id="MobiDB-lite"/>
    </source>
</evidence>
<organism evidence="2 3">
    <name type="scientific">Heliomicrobium gestii</name>
    <name type="common">Heliobacterium gestii</name>
    <dbReference type="NCBI Taxonomy" id="2699"/>
    <lineage>
        <taxon>Bacteria</taxon>
        <taxon>Bacillati</taxon>
        <taxon>Bacillota</taxon>
        <taxon>Clostridia</taxon>
        <taxon>Eubacteriales</taxon>
        <taxon>Heliobacteriaceae</taxon>
        <taxon>Heliomicrobium</taxon>
    </lineage>
</organism>
<protein>
    <submittedName>
        <fullName evidence="2">Uncharacterized protein</fullName>
    </submittedName>
</protein>
<sequence length="379" mass="43037">MFQLEQLQGLLLQPFSFVFHRYDAHVMVYLREHPKYESLEAMIRLREGSPPLIRAIITLHDQSQIDHVNDERVVQQLQREGLKREMHFRPISYRRTVEADIVRIQLAFDSFRGEPVRLDFVAASKTSSRWGGAIDPGQHARKSSLPIMFRQRSTLAGKRTRLLIAGKEFAVPRRIWIPFFFTGLKGYYSEVFDMAVFRTGERQIRWVEQPEKGVVGERWRWALNSGEIDYGITALSEEQMVVQSASSHLIVTLHKGRPALRAFGAVSETVASGTGHFAAQFDPPLPLPALGGAAPEKEQEQEKAGDAASPADVIHEGRFVLSIDDKELVTGGTTFRQKGDEAEIGLLPDRPRWAARRPLTLTVKKQRDAYIVSTRIEQR</sequence>
<keyword evidence="3" id="KW-1185">Reference proteome</keyword>
<dbReference type="OrthoDB" id="5507683at2"/>
<reference evidence="2 3" key="1">
    <citation type="submission" date="2020-01" db="EMBL/GenBank/DDBJ databases">
        <title>Whole genome sequence of Heliobacterium gestii DSM 11169.</title>
        <authorList>
            <person name="Kyndt J.A."/>
            <person name="Meyer T.E."/>
        </authorList>
    </citation>
    <scope>NUCLEOTIDE SEQUENCE [LARGE SCALE GENOMIC DNA]</scope>
    <source>
        <strain evidence="2 3">DSM 11169</strain>
    </source>
</reference>
<evidence type="ECO:0000313" key="2">
    <source>
        <dbReference type="EMBL" id="MZP42423.1"/>
    </source>
</evidence>
<dbReference type="AlphaFoldDB" id="A0A845LG09"/>
<dbReference type="EMBL" id="WXEX01000003">
    <property type="protein sequence ID" value="MZP42423.1"/>
    <property type="molecule type" value="Genomic_DNA"/>
</dbReference>
<proteinExistence type="predicted"/>
<feature type="region of interest" description="Disordered" evidence="1">
    <location>
        <begin position="288"/>
        <end position="309"/>
    </location>
</feature>
<comment type="caution">
    <text evidence="2">The sequence shown here is derived from an EMBL/GenBank/DDBJ whole genome shotgun (WGS) entry which is preliminary data.</text>
</comment>
<dbReference type="RefSeq" id="WP_161260983.1">
    <property type="nucleotide sequence ID" value="NZ_JAFBDC010000020.1"/>
</dbReference>
<dbReference type="Proteomes" id="UP000471031">
    <property type="component" value="Unassembled WGS sequence"/>
</dbReference>
<name>A0A845LG09_HELGE</name>
<gene>
    <name evidence="2" type="ORF">GTO89_05130</name>
</gene>